<proteinExistence type="predicted"/>
<dbReference type="Pfam" id="PF00583">
    <property type="entry name" value="Acetyltransf_1"/>
    <property type="match status" value="1"/>
</dbReference>
<dbReference type="Gene3D" id="3.40.630.30">
    <property type="match status" value="1"/>
</dbReference>
<protein>
    <submittedName>
        <fullName evidence="4">GNAT family N-acetyltransferase</fullName>
    </submittedName>
</protein>
<evidence type="ECO:0000256" key="2">
    <source>
        <dbReference type="ARBA" id="ARBA00023315"/>
    </source>
</evidence>
<dbReference type="InterPro" id="IPR050680">
    <property type="entry name" value="YpeA/RimI_acetyltransf"/>
</dbReference>
<dbReference type="InterPro" id="IPR000182">
    <property type="entry name" value="GNAT_dom"/>
</dbReference>
<accession>A0ABS5B351</accession>
<keyword evidence="1" id="KW-0808">Transferase</keyword>
<dbReference type="CDD" id="cd04301">
    <property type="entry name" value="NAT_SF"/>
    <property type="match status" value="1"/>
</dbReference>
<evidence type="ECO:0000313" key="5">
    <source>
        <dbReference type="Proteomes" id="UP001519296"/>
    </source>
</evidence>
<evidence type="ECO:0000259" key="3">
    <source>
        <dbReference type="PROSITE" id="PS51186"/>
    </source>
</evidence>
<sequence>MIRLVKLADAPRIGELLYQVHAVHADLRPDLFVSGEKKFSDQEIVERIEDKAHPIFVYEDEAGLVQGYIFCEIRETKDKPNLIERRELFIDDLCVDESQRGKGVGELLYQQARAFARQENCQSLTLHVWNDNAGAVRFYERLGMKAQYLQMEEVLD</sequence>
<name>A0ABS5B351_9STRE</name>
<gene>
    <name evidence="4" type="ORF">C4K46_04495</name>
</gene>
<keyword evidence="2" id="KW-0012">Acyltransferase</keyword>
<dbReference type="Proteomes" id="UP001519296">
    <property type="component" value="Unassembled WGS sequence"/>
</dbReference>
<dbReference type="RefSeq" id="WP_209627675.1">
    <property type="nucleotide sequence ID" value="NZ_PRDG01000002.1"/>
</dbReference>
<dbReference type="EMBL" id="PRDG01000002">
    <property type="protein sequence ID" value="MBP2623195.1"/>
    <property type="molecule type" value="Genomic_DNA"/>
</dbReference>
<reference evidence="4 5" key="1">
    <citation type="submission" date="2018-02" db="EMBL/GenBank/DDBJ databases">
        <title>Draft genome sequence of Streptococcus oricebi CCUG 70868T type strain.</title>
        <authorList>
            <person name="Mendez V."/>
            <person name="Salva-Serra F."/>
            <person name="Jaen-Luchoro D."/>
            <person name="Gonzales-Siles L."/>
            <person name="Karlsson R."/>
            <person name="Engstrom-Jakobsson H."/>
            <person name="Busquets A."/>
            <person name="Gomila M."/>
            <person name="Pineiro-Iglesias B."/>
            <person name="Bennasar-Figueras A."/>
            <person name="Seeger M."/>
            <person name="Moore E."/>
        </authorList>
    </citation>
    <scope>NUCLEOTIDE SEQUENCE [LARGE SCALE GENOMIC DNA]</scope>
    <source>
        <strain evidence="4 5">CCUG 70868</strain>
    </source>
</reference>
<dbReference type="PROSITE" id="PS51186">
    <property type="entry name" value="GNAT"/>
    <property type="match status" value="1"/>
</dbReference>
<feature type="domain" description="N-acetyltransferase" evidence="3">
    <location>
        <begin position="1"/>
        <end position="156"/>
    </location>
</feature>
<dbReference type="InterPro" id="IPR016181">
    <property type="entry name" value="Acyl_CoA_acyltransferase"/>
</dbReference>
<dbReference type="SUPFAM" id="SSF55729">
    <property type="entry name" value="Acyl-CoA N-acyltransferases (Nat)"/>
    <property type="match status" value="1"/>
</dbReference>
<keyword evidence="5" id="KW-1185">Reference proteome</keyword>
<comment type="caution">
    <text evidence="4">The sequence shown here is derived from an EMBL/GenBank/DDBJ whole genome shotgun (WGS) entry which is preliminary data.</text>
</comment>
<evidence type="ECO:0000313" key="4">
    <source>
        <dbReference type="EMBL" id="MBP2623195.1"/>
    </source>
</evidence>
<dbReference type="PANTHER" id="PTHR43420">
    <property type="entry name" value="ACETYLTRANSFERASE"/>
    <property type="match status" value="1"/>
</dbReference>
<organism evidence="4 5">
    <name type="scientific">Streptococcus oricebi</name>
    <dbReference type="NCBI Taxonomy" id="1547447"/>
    <lineage>
        <taxon>Bacteria</taxon>
        <taxon>Bacillati</taxon>
        <taxon>Bacillota</taxon>
        <taxon>Bacilli</taxon>
        <taxon>Lactobacillales</taxon>
        <taxon>Streptococcaceae</taxon>
        <taxon>Streptococcus</taxon>
    </lineage>
</organism>
<evidence type="ECO:0000256" key="1">
    <source>
        <dbReference type="ARBA" id="ARBA00022679"/>
    </source>
</evidence>
<dbReference type="PANTHER" id="PTHR43420:SF47">
    <property type="entry name" value="N-ACETYLTRANSFERASE DOMAIN-CONTAINING PROTEIN"/>
    <property type="match status" value="1"/>
</dbReference>